<dbReference type="InterPro" id="IPR012312">
    <property type="entry name" value="Hemerythrin-like"/>
</dbReference>
<dbReference type="Gene3D" id="1.20.120.50">
    <property type="entry name" value="Hemerythrin-like"/>
    <property type="match status" value="1"/>
</dbReference>
<evidence type="ECO:0000313" key="8">
    <source>
        <dbReference type="Proteomes" id="UP000031866"/>
    </source>
</evidence>
<dbReference type="Proteomes" id="UP000821656">
    <property type="component" value="Unassembled WGS sequence"/>
</dbReference>
<reference evidence="7" key="4">
    <citation type="submission" date="2020-05" db="EMBL/GenBank/DDBJ databases">
        <title>Genomic insights into acetone-butanol-ethanol (ABE) fermentation by sequencing solventogenic clostridia strains.</title>
        <authorList>
            <person name="Brown S."/>
        </authorList>
    </citation>
    <scope>NUCLEOTIDE SEQUENCE</scope>
    <source>
        <strain evidence="7">DJ126</strain>
    </source>
</reference>
<comment type="similarity">
    <text evidence="1">Belongs to the hemerythrin family.</text>
</comment>
<evidence type="ECO:0000256" key="1">
    <source>
        <dbReference type="ARBA" id="ARBA00010587"/>
    </source>
</evidence>
<dbReference type="STRING" id="1520.LF65_02449"/>
<gene>
    <name evidence="7" type="ORF">DFH45_005101</name>
    <name evidence="6" type="ORF">HF849_24405</name>
    <name evidence="5" type="ORF">LF65_02449</name>
</gene>
<dbReference type="KEGG" id="cbei:LF65_02449"/>
<keyword evidence="2" id="KW-0479">Metal-binding</keyword>
<dbReference type="SUPFAM" id="SSF47188">
    <property type="entry name" value="Hemerythrin-like"/>
    <property type="match status" value="1"/>
</dbReference>
<reference evidence="8" key="1">
    <citation type="submission" date="2014-12" db="EMBL/GenBank/DDBJ databases">
        <title>Genome sequence of Clostridium beijerinckii strain 59B.</title>
        <authorList>
            <person name="Little G.T."/>
            <person name="Minton N.P."/>
        </authorList>
    </citation>
    <scope>NUCLEOTIDE SEQUENCE [LARGE SCALE GENOMIC DNA]</scope>
    <source>
        <strain evidence="8">59B</strain>
    </source>
</reference>
<dbReference type="PANTHER" id="PTHR37164">
    <property type="entry name" value="BACTERIOHEMERYTHRIN"/>
    <property type="match status" value="1"/>
</dbReference>
<sequence>MDLIWDKMWSVGVDKIDRQHKELFNRINLLVCSMKSAKGKEEMITTLNFLEEYVIRHFNDEEEIQKKNNYPNYEIQHKEHEIFKNNLKELRKVFETTGVSTLFVISEQQKMSYWWRKHVIELDKDIGKFLMDV</sequence>
<evidence type="ECO:0000313" key="7">
    <source>
        <dbReference type="EMBL" id="NRV12138.1"/>
    </source>
</evidence>
<evidence type="ECO:0000259" key="4">
    <source>
        <dbReference type="Pfam" id="PF01814"/>
    </source>
</evidence>
<dbReference type="InterPro" id="IPR050669">
    <property type="entry name" value="Hemerythrin"/>
</dbReference>
<dbReference type="Proteomes" id="UP000031866">
    <property type="component" value="Chromosome"/>
</dbReference>
<name>A0A0B5QLX6_CLOBE</name>
<dbReference type="EMBL" id="CP010086">
    <property type="protein sequence ID" value="AJG99032.1"/>
    <property type="molecule type" value="Genomic_DNA"/>
</dbReference>
<dbReference type="CDD" id="cd12107">
    <property type="entry name" value="Hemerythrin"/>
    <property type="match status" value="1"/>
</dbReference>
<evidence type="ECO:0000256" key="2">
    <source>
        <dbReference type="ARBA" id="ARBA00022723"/>
    </source>
</evidence>
<evidence type="ECO:0000256" key="3">
    <source>
        <dbReference type="ARBA" id="ARBA00023004"/>
    </source>
</evidence>
<dbReference type="RefSeq" id="WP_041896318.1">
    <property type="nucleotide sequence ID" value="NZ_CP010086.2"/>
</dbReference>
<feature type="domain" description="Hemerythrin-like" evidence="4">
    <location>
        <begin position="12"/>
        <end position="97"/>
    </location>
</feature>
<accession>A0A0B5QLX6</accession>
<dbReference type="EMBL" id="JABAGD010000082">
    <property type="protein sequence ID" value="NMF07818.1"/>
    <property type="molecule type" value="Genomic_DNA"/>
</dbReference>
<dbReference type="AlphaFoldDB" id="A0A0B5QLX6"/>
<dbReference type="OrthoDB" id="9797092at2"/>
<dbReference type="InterPro" id="IPR012827">
    <property type="entry name" value="Hemerythrin_metal-bd"/>
</dbReference>
<reference evidence="6 9" key="3">
    <citation type="submission" date="2020-04" db="EMBL/GenBank/DDBJ databases">
        <authorList>
            <person name="Hitch T.C.A."/>
            <person name="Wylensek D."/>
            <person name="Clavel T."/>
        </authorList>
    </citation>
    <scope>NUCLEOTIDE SEQUENCE [LARGE SCALE GENOMIC DNA]</scope>
    <source>
        <strain evidence="6 9">WB01_NA02</strain>
    </source>
</reference>
<organism evidence="5 8">
    <name type="scientific">Clostridium beijerinckii</name>
    <name type="common">Clostridium MP</name>
    <dbReference type="NCBI Taxonomy" id="1520"/>
    <lineage>
        <taxon>Bacteria</taxon>
        <taxon>Bacillati</taxon>
        <taxon>Bacillota</taxon>
        <taxon>Clostridia</taxon>
        <taxon>Eubacteriales</taxon>
        <taxon>Clostridiaceae</taxon>
        <taxon>Clostridium</taxon>
    </lineage>
</organism>
<dbReference type="Proteomes" id="UP000587880">
    <property type="component" value="Unassembled WGS sequence"/>
</dbReference>
<dbReference type="GO" id="GO:0046872">
    <property type="term" value="F:metal ion binding"/>
    <property type="evidence" value="ECO:0007669"/>
    <property type="project" value="UniProtKB-KW"/>
</dbReference>
<proteinExistence type="inferred from homology"/>
<dbReference type="PANTHER" id="PTHR37164:SF1">
    <property type="entry name" value="BACTERIOHEMERYTHRIN"/>
    <property type="match status" value="1"/>
</dbReference>
<dbReference type="NCBIfam" id="TIGR02481">
    <property type="entry name" value="hemeryth_dom"/>
    <property type="match status" value="1"/>
</dbReference>
<dbReference type="EMBL" id="JABSXK010000001">
    <property type="protein sequence ID" value="NRV12138.1"/>
    <property type="molecule type" value="Genomic_DNA"/>
</dbReference>
<dbReference type="Pfam" id="PF01814">
    <property type="entry name" value="Hemerythrin"/>
    <property type="match status" value="1"/>
</dbReference>
<evidence type="ECO:0000313" key="5">
    <source>
        <dbReference type="EMBL" id="AJG99032.1"/>
    </source>
</evidence>
<evidence type="ECO:0000313" key="6">
    <source>
        <dbReference type="EMBL" id="NMF07818.1"/>
    </source>
</evidence>
<evidence type="ECO:0000313" key="9">
    <source>
        <dbReference type="Proteomes" id="UP000587880"/>
    </source>
</evidence>
<keyword evidence="3" id="KW-0408">Iron</keyword>
<dbReference type="InterPro" id="IPR035938">
    <property type="entry name" value="Hemerythrin-like_sf"/>
</dbReference>
<protein>
    <submittedName>
        <fullName evidence="5 6">Hemerythrin</fullName>
    </submittedName>
</protein>
<dbReference type="NCBIfam" id="NF033749">
    <property type="entry name" value="bact_hemeryth"/>
    <property type="match status" value="1"/>
</dbReference>
<reference evidence="5" key="2">
    <citation type="submission" date="2016-02" db="EMBL/GenBank/DDBJ databases">
        <title>Genome sequence of Clostridium beijerinckii strain 59B.</title>
        <authorList>
            <person name="Little G.T."/>
            <person name="Minton N.P."/>
        </authorList>
    </citation>
    <scope>NUCLEOTIDE SEQUENCE</scope>
    <source>
        <strain evidence="5">NCIMB 14988</strain>
    </source>
</reference>